<dbReference type="PANTHER" id="PTHR10656">
    <property type="entry name" value="CELL FATE DETERMINING PROTEIN MAB21-RELATED"/>
    <property type="match status" value="1"/>
</dbReference>
<proteinExistence type="predicted"/>
<dbReference type="InterPro" id="IPR026250">
    <property type="entry name" value="ITPRIP-like"/>
</dbReference>
<dbReference type="PRINTS" id="PR02107">
    <property type="entry name" value="INOS145TPRIP"/>
</dbReference>
<reference evidence="3" key="1">
    <citation type="submission" date="2025-08" db="UniProtKB">
        <authorList>
            <consortium name="RefSeq"/>
        </authorList>
    </citation>
    <scope>IDENTIFICATION</scope>
</reference>
<dbReference type="PANTHER" id="PTHR10656:SF9">
    <property type="entry name" value="INOSITOL 1,4,5-TRISPHOSPHATE RECEPTOR-INTERACTING PROTEIN-LIKE 2"/>
    <property type="match status" value="1"/>
</dbReference>
<dbReference type="SMART" id="SM01265">
    <property type="entry name" value="Mab-21"/>
    <property type="match status" value="1"/>
</dbReference>
<protein>
    <submittedName>
        <fullName evidence="3">Inositol 1,4,5-trisphosphate receptor-interacting protein-like 2</fullName>
    </submittedName>
</protein>
<feature type="compositionally biased region" description="Basic and acidic residues" evidence="1">
    <location>
        <begin position="297"/>
        <end position="334"/>
    </location>
</feature>
<dbReference type="RefSeq" id="XP_045575593.1">
    <property type="nucleotide sequence ID" value="XM_045719637.1"/>
</dbReference>
<keyword evidence="2" id="KW-1185">Reference proteome</keyword>
<dbReference type="Proteomes" id="UP001652741">
    <property type="component" value="Chromosome ssa06"/>
</dbReference>
<name>A0ABM3EX26_SALSA</name>
<dbReference type="InterPro" id="IPR024810">
    <property type="entry name" value="MAB21L/cGLR"/>
</dbReference>
<feature type="region of interest" description="Disordered" evidence="1">
    <location>
        <begin position="201"/>
        <end position="345"/>
    </location>
</feature>
<feature type="compositionally biased region" description="Basic and acidic residues" evidence="1">
    <location>
        <begin position="201"/>
        <end position="283"/>
    </location>
</feature>
<evidence type="ECO:0000313" key="3">
    <source>
        <dbReference type="RefSeq" id="XP_045575593.1"/>
    </source>
</evidence>
<organism evidence="2 3">
    <name type="scientific">Salmo salar</name>
    <name type="common">Atlantic salmon</name>
    <dbReference type="NCBI Taxonomy" id="8030"/>
    <lineage>
        <taxon>Eukaryota</taxon>
        <taxon>Metazoa</taxon>
        <taxon>Chordata</taxon>
        <taxon>Craniata</taxon>
        <taxon>Vertebrata</taxon>
        <taxon>Euteleostomi</taxon>
        <taxon>Actinopterygii</taxon>
        <taxon>Neopterygii</taxon>
        <taxon>Teleostei</taxon>
        <taxon>Protacanthopterygii</taxon>
        <taxon>Salmoniformes</taxon>
        <taxon>Salmonidae</taxon>
        <taxon>Salmoninae</taxon>
        <taxon>Salmo</taxon>
    </lineage>
</organism>
<sequence>MSVYTLNLRVFWPLLTCVLTGLVFHHHITHWLSPESGPESGPDPGYEAGTEPCSDQGPPVFFSLIKLLLACVLCYLFIRYCSTHPGGPQRVPLEAADGALKSGWSRREVLEDYYERWVRLSPHVLGHSKAHVAKLVGELVRAGRATGGIPESSLAFRGDFLQVGSSYEEHKVGAPDYYDILVPLKIPRELRLEPRVYRGERRGEEKKNERGEEKGEEKGEGKRDVREQRGEVKENGRKSGKGEGKGDVREERGEVKENGRKSGKGEGKEDVREERVEVKENGRKSGKGNRMRVRSNKVKDVQKDDSKVEEQTEVKEEGKEDLKDEVKEEMKGESSEDSGWSGVPRCSLETPRRGDWLRKHRNFTDTFLRMHPSRESPERSSRSLSGVTAVSGGGGGVYRLTPDSVLRWFYPAVQRCLATVRYPFEQRCTLSLALADDRVQLRLTPRSDYVCCHISMAIRLLPAIPLGDGVYLVPMETTASVAMSNTDQHQNQQSEERDLWTLFFPRQEQRLLGWLRGRSPQPSCHLKVLQLTKALRDLGGQALDSHRGALWRSVLSSYTLKTAWLRLLLSSPAEAWEDRYLVARMEELVCSLRDSLQNRALDHLFLGSDSSSILPDSVALPKLVKEAVGAPVGGPVEGSGGRLGGLAGNLWAGVDPASLDLVSGRLAYAWSHLHRLIRLGRPQRSSLGLGRAGNINCQHLQPGE</sequence>
<evidence type="ECO:0000313" key="2">
    <source>
        <dbReference type="Proteomes" id="UP001652741"/>
    </source>
</evidence>
<evidence type="ECO:0000256" key="1">
    <source>
        <dbReference type="SAM" id="MobiDB-lite"/>
    </source>
</evidence>
<dbReference type="GeneID" id="106606334"/>
<gene>
    <name evidence="3" type="primary">LOC106606334</name>
</gene>
<dbReference type="Gene3D" id="1.10.1410.40">
    <property type="match status" value="1"/>
</dbReference>
<accession>A0ABM3EX26</accession>
<feature type="compositionally biased region" description="Basic residues" evidence="1">
    <location>
        <begin position="284"/>
        <end position="296"/>
    </location>
</feature>